<evidence type="ECO:0000313" key="3">
    <source>
        <dbReference type="Proteomes" id="UP000094056"/>
    </source>
</evidence>
<reference evidence="2 3" key="1">
    <citation type="submission" date="2016-07" db="EMBL/GenBank/DDBJ databases">
        <title>Draft genome of Scalindua rubra, obtained from a brine-seawater interface in the Red Sea, sheds light on salt adaptation in anammox bacteria.</title>
        <authorList>
            <person name="Speth D.R."/>
            <person name="Lagkouvardos I."/>
            <person name="Wang Y."/>
            <person name="Qian P.-Y."/>
            <person name="Dutilh B.E."/>
            <person name="Jetten M.S."/>
        </authorList>
    </citation>
    <scope>NUCLEOTIDE SEQUENCE [LARGE SCALE GENOMIC DNA]</scope>
    <source>
        <strain evidence="2">BSI-1</strain>
    </source>
</reference>
<accession>A0A1E3X3K9</accession>
<evidence type="ECO:0000313" key="2">
    <source>
        <dbReference type="EMBL" id="ODS30230.1"/>
    </source>
</evidence>
<proteinExistence type="predicted"/>
<dbReference type="EMBL" id="MAYW01000259">
    <property type="protein sequence ID" value="ODS30230.1"/>
    <property type="molecule type" value="Genomic_DNA"/>
</dbReference>
<dbReference type="PATRIC" id="fig|1872076.5.peg.5601"/>
<organism evidence="2 3">
    <name type="scientific">Candidatus Scalindua rubra</name>
    <dbReference type="NCBI Taxonomy" id="1872076"/>
    <lineage>
        <taxon>Bacteria</taxon>
        <taxon>Pseudomonadati</taxon>
        <taxon>Planctomycetota</taxon>
        <taxon>Candidatus Brocadiia</taxon>
        <taxon>Candidatus Brocadiales</taxon>
        <taxon>Candidatus Scalinduaceae</taxon>
        <taxon>Candidatus Scalindua</taxon>
    </lineage>
</organism>
<feature type="region of interest" description="Disordered" evidence="1">
    <location>
        <begin position="503"/>
        <end position="528"/>
    </location>
</feature>
<name>A0A1E3X3K9_9BACT</name>
<dbReference type="AlphaFoldDB" id="A0A1E3X3K9"/>
<gene>
    <name evidence="2" type="ORF">SCARUB_04661</name>
</gene>
<protein>
    <submittedName>
        <fullName evidence="2">Uncharacterized protein</fullName>
    </submittedName>
</protein>
<sequence length="635" mass="72914">MYTPQWFFEKHVKGAHIVSHINAEFFKTDHIDNLPSAFVRETIQNSLDAKSQSKGKVSVHFRLGTMSRKHFDSFLLDQLSQHVHAVGSGITDTGKSAFRRNFNFIVCEDFNTIGLCGDVSYADNAMPMEENDFYFFFRNDGRSGKKFSLGKWGVGKTIFPAVSHLNMFWAMTVREADKKEYLMGRAILGHHTIKNKGYTPWGYYGIRKDSESILVLPDEDPERIGRFKKIFSLERKDKPGLSIVVPFINDGFDAETILYACISQYLYPIANGDLEISVSHRSKNWTMNSDSIEDIIKECLNKDSNDHYRKIDSTLKFIRYINQLSTEDYILLRKSSLNKVPRWSARTLFDDETLQSCRESFERGDNLNFIVPVQIHSNSSENEWGRFRLHIERDDDLNISEDLYIREGLKIPGVSSIGGRRLRGIFIADQPPLTDLLGAAENPAHTEWQPDAEGFKDKYENTDTTLSFLKNSLARITNILTKPLDDVDVDLLAEWFPFEVSGSSTKRGTKTKKKKGKKRETPKPPINPYVPIASVQQYSCGFKVRKNPDYDKDLYAIEVITAYRTVKGNPLKRYNPLDFSFQNGSDIEIETEGLKTLEIKDNRLLFEVIDHDYFLTVNGFDENRDIYVKVMKVGL</sequence>
<evidence type="ECO:0000256" key="1">
    <source>
        <dbReference type="SAM" id="MobiDB-lite"/>
    </source>
</evidence>
<feature type="compositionally biased region" description="Basic residues" evidence="1">
    <location>
        <begin position="507"/>
        <end position="520"/>
    </location>
</feature>
<comment type="caution">
    <text evidence="2">The sequence shown here is derived from an EMBL/GenBank/DDBJ whole genome shotgun (WGS) entry which is preliminary data.</text>
</comment>
<dbReference type="Proteomes" id="UP000094056">
    <property type="component" value="Unassembled WGS sequence"/>
</dbReference>